<protein>
    <submittedName>
        <fullName evidence="1">Uncharacterized protein</fullName>
    </submittedName>
</protein>
<gene>
    <name evidence="1" type="ORF">SAMN05443432_11036</name>
</gene>
<organism evidence="1 2">
    <name type="scientific">Roseovarius litoreus</name>
    <dbReference type="NCBI Taxonomy" id="1155722"/>
    <lineage>
        <taxon>Bacteria</taxon>
        <taxon>Pseudomonadati</taxon>
        <taxon>Pseudomonadota</taxon>
        <taxon>Alphaproteobacteria</taxon>
        <taxon>Rhodobacterales</taxon>
        <taxon>Roseobacteraceae</taxon>
        <taxon>Roseovarius</taxon>
    </lineage>
</organism>
<dbReference type="RefSeq" id="WP_149780599.1">
    <property type="nucleotide sequence ID" value="NZ_FRCB01000010.1"/>
</dbReference>
<proteinExistence type="predicted"/>
<dbReference type="Gene3D" id="3.40.50.11350">
    <property type="match status" value="1"/>
</dbReference>
<reference evidence="1 2" key="1">
    <citation type="submission" date="2016-11" db="EMBL/GenBank/DDBJ databases">
        <authorList>
            <person name="Varghese N."/>
            <person name="Submissions S."/>
        </authorList>
    </citation>
    <scope>NUCLEOTIDE SEQUENCE [LARGE SCALE GENOMIC DNA]</scope>
    <source>
        <strain evidence="1 2">DSM 28249</strain>
    </source>
</reference>
<accession>A0A1M7K9L0</accession>
<evidence type="ECO:0000313" key="1">
    <source>
        <dbReference type="EMBL" id="SHM61914.1"/>
    </source>
</evidence>
<dbReference type="AlphaFoldDB" id="A0A1M7K9L0"/>
<keyword evidence="2" id="KW-1185">Reference proteome</keyword>
<dbReference type="EMBL" id="FRCB01000010">
    <property type="protein sequence ID" value="SHM61914.1"/>
    <property type="molecule type" value="Genomic_DNA"/>
</dbReference>
<dbReference type="Proteomes" id="UP000322545">
    <property type="component" value="Unassembled WGS sequence"/>
</dbReference>
<name>A0A1M7K9L0_9RHOB</name>
<evidence type="ECO:0000313" key="2">
    <source>
        <dbReference type="Proteomes" id="UP000322545"/>
    </source>
</evidence>
<sequence>MAFSVREALKSVAPVPVLDFYNLGRTTLRRRKIIQALEGQFKNGADGKKYLTYLVMQGMTNRIKAHIVAAHYAKCLGRTLVPVWQKTPECAAEFSDLFSNIQPEWSFETLKVLGYKAKTDKASEDLDTLKHEQCDLLVLDLDWQYIYMRNMIDRIGGEGAFVELFETSLTVRSDILTRVGHAVSSWARPMIGVQVRRGDFVKFRMAVPIERYIEAAELALQRRSDAGIYLASDASRMELEPFLEYFGDRCVFSESTRRDKGDGVRDAMYDLLLLSRCCHLILTKNSGFGHMAAQIGSITYEWVG</sequence>